<gene>
    <name evidence="2" type="ORF">CH63R_14477</name>
</gene>
<evidence type="ECO:0000313" key="2">
    <source>
        <dbReference type="EMBL" id="OBR02176.1"/>
    </source>
</evidence>
<dbReference type="KEGG" id="chig:CH63R_14477"/>
<protein>
    <submittedName>
        <fullName evidence="2">Uncharacterized protein</fullName>
    </submittedName>
</protein>
<feature type="compositionally biased region" description="Basic and acidic residues" evidence="1">
    <location>
        <begin position="9"/>
        <end position="22"/>
    </location>
</feature>
<dbReference type="EMBL" id="LTAN01000011">
    <property type="protein sequence ID" value="OBR02176.1"/>
    <property type="molecule type" value="Genomic_DNA"/>
</dbReference>
<dbReference type="GeneID" id="28873558"/>
<dbReference type="RefSeq" id="XP_018150694.1">
    <property type="nucleotide sequence ID" value="XM_018309451.1"/>
</dbReference>
<evidence type="ECO:0000256" key="1">
    <source>
        <dbReference type="SAM" id="MobiDB-lite"/>
    </source>
</evidence>
<name>A0A1B7XQZ4_COLHI</name>
<keyword evidence="3" id="KW-1185">Reference proteome</keyword>
<proteinExistence type="predicted"/>
<reference evidence="3" key="1">
    <citation type="journal article" date="2017" name="BMC Genomics">
        <title>Gapless genome assembly of Colletotrichum higginsianum reveals chromosome structure and association of transposable elements with secondary metabolite gene clusters.</title>
        <authorList>
            <person name="Dallery J.-F."/>
            <person name="Lapalu N."/>
            <person name="Zampounis A."/>
            <person name="Pigne S."/>
            <person name="Luyten I."/>
            <person name="Amselem J."/>
            <person name="Wittenberg A.H.J."/>
            <person name="Zhou S."/>
            <person name="de Queiroz M.V."/>
            <person name="Robin G.P."/>
            <person name="Auger A."/>
            <person name="Hainaut M."/>
            <person name="Henrissat B."/>
            <person name="Kim K.-T."/>
            <person name="Lee Y.-H."/>
            <person name="Lespinet O."/>
            <person name="Schwartz D.C."/>
            <person name="Thon M.R."/>
            <person name="O'Connell R.J."/>
        </authorList>
    </citation>
    <scope>NUCLEOTIDE SEQUENCE [LARGE SCALE GENOMIC DNA]</scope>
    <source>
        <strain evidence="3">IMI 349063</strain>
    </source>
</reference>
<organism evidence="2 3">
    <name type="scientific">Colletotrichum higginsianum (strain IMI 349063)</name>
    <name type="common">Crucifer anthracnose fungus</name>
    <dbReference type="NCBI Taxonomy" id="759273"/>
    <lineage>
        <taxon>Eukaryota</taxon>
        <taxon>Fungi</taxon>
        <taxon>Dikarya</taxon>
        <taxon>Ascomycota</taxon>
        <taxon>Pezizomycotina</taxon>
        <taxon>Sordariomycetes</taxon>
        <taxon>Hypocreomycetidae</taxon>
        <taxon>Glomerellales</taxon>
        <taxon>Glomerellaceae</taxon>
        <taxon>Colletotrichum</taxon>
        <taxon>Colletotrichum destructivum species complex</taxon>
    </lineage>
</organism>
<sequence length="315" mass="33983">MCEVTFAPEGRKRTSRGGRDDAIPDSQLPPVGVVRDGARFNSVSPRFLVKSAGVNKRQFATGSIFDDTLRHSSGHKGRNADIAALRPGAGVQAIVMQYLTLITLSPPASTGELEECPWFRAKTTTPRRQSLSQVKTLPFVLQQAREGLEEGQDSNGPVPLIVDRLIHHLVMLYPNLHCRDELTACRFTGGYGYAAAGQSNQRLPGPCDERSATLTKSRRAAKGSPPAPLGVAVGTSRPLDSRRFRQDPAAALWTDNEVPISSPNAVTGWYGPLVLAGARRGTAHGEPVRMHSDLAGPAPAFLAAPQQFSTYIVLW</sequence>
<accession>A0A1B7XQZ4</accession>
<evidence type="ECO:0000313" key="3">
    <source>
        <dbReference type="Proteomes" id="UP000092177"/>
    </source>
</evidence>
<dbReference type="AlphaFoldDB" id="A0A1B7XQZ4"/>
<comment type="caution">
    <text evidence="2">The sequence shown here is derived from an EMBL/GenBank/DDBJ whole genome shotgun (WGS) entry which is preliminary data.</text>
</comment>
<dbReference type="Proteomes" id="UP000092177">
    <property type="component" value="Chromosome 11"/>
</dbReference>
<feature type="region of interest" description="Disordered" evidence="1">
    <location>
        <begin position="1"/>
        <end position="30"/>
    </location>
</feature>
<dbReference type="VEuPathDB" id="FungiDB:CH63R_14477"/>
<feature type="region of interest" description="Disordered" evidence="1">
    <location>
        <begin position="198"/>
        <end position="240"/>
    </location>
</feature>